<evidence type="ECO:0000313" key="12">
    <source>
        <dbReference type="EMBL" id="KAF5380008.1"/>
    </source>
</evidence>
<sequence>MATTIAGRKAAYKLPPTTITDQLVSQEARRINALKEQKRRRAQRVDSARHLDRFAEMTLGMSDDDAEEAEEEDPQVAPGSVAQYAAMLAQEVDPGAIENHVLAPVPSLSPHHLSPPPPHEAATTPAKKKKKRRKARRQNKWADRCMYAELLEMAIAPQEWEDADGLPLDLETGWVAVGPVPVGKRCLAITQTAAGATMAPNTTLRSRILGKVLLHRFPSPLPPLTILDCILDARWRENGILHVLDVIKWKGQDVADCESAFRRVLSIFWWRDTRLTELVHPTAPPPPQPGQEQEDPPGMYRFPYPTALLPVPYHTDTSLPALLAHVVPAARAPRLVQVCLPLPVPAQPFVVGEGMDVDAGTFEFGQQVRAQTRTQVQVEPDGLLLYVKEAAYEPGTSPLSSWIPIAQEEEKGEGRLDLFERSVTGL</sequence>
<evidence type="ECO:0000259" key="11">
    <source>
        <dbReference type="Pfam" id="PF21974"/>
    </source>
</evidence>
<evidence type="ECO:0000256" key="3">
    <source>
        <dbReference type="ARBA" id="ARBA00004496"/>
    </source>
</evidence>
<keyword evidence="13" id="KW-1185">Reference proteome</keyword>
<keyword evidence="7" id="KW-0963">Cytoplasm</keyword>
<protein>
    <recommendedName>
        <fullName evidence="5">Snurportin-1</fullName>
    </recommendedName>
</protein>
<dbReference type="InterPro" id="IPR017336">
    <property type="entry name" value="Snurportin-1"/>
</dbReference>
<feature type="compositionally biased region" description="Basic residues" evidence="10">
    <location>
        <begin position="126"/>
        <end position="139"/>
    </location>
</feature>
<comment type="function">
    <text evidence="1">Functions as an U snRNP-specific nuclear import adapter. Involved in the trimethylguanosine (m3G)-cap-dependent nuclear import of U snRNPs. Binds specifically to the terminal m3G-cap U snRNAs.</text>
</comment>
<comment type="similarity">
    <text evidence="4">Belongs to the snurportin family.</text>
</comment>
<keyword evidence="6" id="KW-0813">Transport</keyword>
<accession>A0A8H5HB13</accession>
<evidence type="ECO:0000256" key="6">
    <source>
        <dbReference type="ARBA" id="ARBA00022448"/>
    </source>
</evidence>
<keyword evidence="8" id="KW-0694">RNA-binding</keyword>
<dbReference type="GO" id="GO:0061015">
    <property type="term" value="P:snRNA import into nucleus"/>
    <property type="evidence" value="ECO:0007669"/>
    <property type="project" value="InterPro"/>
</dbReference>
<proteinExistence type="inferred from homology"/>
<evidence type="ECO:0000256" key="4">
    <source>
        <dbReference type="ARBA" id="ARBA00007540"/>
    </source>
</evidence>
<dbReference type="PANTHER" id="PTHR13403">
    <property type="entry name" value="SNURPORTIN1 RNUT1 PROTEIN RNA, U TRANSPORTER 1"/>
    <property type="match status" value="1"/>
</dbReference>
<evidence type="ECO:0000256" key="8">
    <source>
        <dbReference type="ARBA" id="ARBA00022884"/>
    </source>
</evidence>
<evidence type="ECO:0000256" key="2">
    <source>
        <dbReference type="ARBA" id="ARBA00004123"/>
    </source>
</evidence>
<dbReference type="GO" id="GO:0003723">
    <property type="term" value="F:RNA binding"/>
    <property type="evidence" value="ECO:0007669"/>
    <property type="project" value="UniProtKB-KW"/>
</dbReference>
<dbReference type="PANTHER" id="PTHR13403:SF6">
    <property type="entry name" value="SNURPORTIN-1"/>
    <property type="match status" value="1"/>
</dbReference>
<dbReference type="GO" id="GO:0005737">
    <property type="term" value="C:cytoplasm"/>
    <property type="evidence" value="ECO:0007669"/>
    <property type="project" value="UniProtKB-SubCell"/>
</dbReference>
<dbReference type="Pfam" id="PF21974">
    <property type="entry name" value="SPN1_m3Gcap_bd"/>
    <property type="match status" value="1"/>
</dbReference>
<feature type="domain" description="Snurportin-1 m3G cap-binding" evidence="11">
    <location>
        <begin position="165"/>
        <end position="273"/>
    </location>
</feature>
<dbReference type="AlphaFoldDB" id="A0A8H5HB13"/>
<dbReference type="Proteomes" id="UP000565441">
    <property type="component" value="Unassembled WGS sequence"/>
</dbReference>
<evidence type="ECO:0000256" key="10">
    <source>
        <dbReference type="SAM" id="MobiDB-lite"/>
    </source>
</evidence>
<reference evidence="12 13" key="1">
    <citation type="journal article" date="2020" name="ISME J.">
        <title>Uncovering the hidden diversity of litter-decomposition mechanisms in mushroom-forming fungi.</title>
        <authorList>
            <person name="Floudas D."/>
            <person name="Bentzer J."/>
            <person name="Ahren D."/>
            <person name="Johansson T."/>
            <person name="Persson P."/>
            <person name="Tunlid A."/>
        </authorList>
    </citation>
    <scope>NUCLEOTIDE SEQUENCE [LARGE SCALE GENOMIC DNA]</scope>
    <source>
        <strain evidence="12 13">CBS 661.87</strain>
    </source>
</reference>
<dbReference type="GO" id="GO:0005634">
    <property type="term" value="C:nucleus"/>
    <property type="evidence" value="ECO:0007669"/>
    <property type="project" value="UniProtKB-SubCell"/>
</dbReference>
<name>A0A8H5HB13_9AGAR</name>
<evidence type="ECO:0000256" key="5">
    <source>
        <dbReference type="ARBA" id="ARBA00016034"/>
    </source>
</evidence>
<dbReference type="Gene3D" id="3.30.470.30">
    <property type="entry name" value="DNA ligase/mRNA capping enzyme"/>
    <property type="match status" value="1"/>
</dbReference>
<keyword evidence="9" id="KW-0539">Nucleus</keyword>
<evidence type="ECO:0000313" key="13">
    <source>
        <dbReference type="Proteomes" id="UP000565441"/>
    </source>
</evidence>
<evidence type="ECO:0000256" key="7">
    <source>
        <dbReference type="ARBA" id="ARBA00022490"/>
    </source>
</evidence>
<dbReference type="OrthoDB" id="10003593at2759"/>
<comment type="caution">
    <text evidence="12">The sequence shown here is derived from an EMBL/GenBank/DDBJ whole genome shotgun (WGS) entry which is preliminary data.</text>
</comment>
<dbReference type="EMBL" id="JAACJP010000014">
    <property type="protein sequence ID" value="KAF5380008.1"/>
    <property type="molecule type" value="Genomic_DNA"/>
</dbReference>
<evidence type="ECO:0000256" key="1">
    <source>
        <dbReference type="ARBA" id="ARBA00003975"/>
    </source>
</evidence>
<gene>
    <name evidence="12" type="ORF">D9615_006166</name>
</gene>
<evidence type="ECO:0000256" key="9">
    <source>
        <dbReference type="ARBA" id="ARBA00023242"/>
    </source>
</evidence>
<dbReference type="InterPro" id="IPR047857">
    <property type="entry name" value="Snurportin1_C"/>
</dbReference>
<comment type="subcellular location">
    <subcellularLocation>
        <location evidence="3">Cytoplasm</location>
    </subcellularLocation>
    <subcellularLocation>
        <location evidence="2">Nucleus</location>
    </subcellularLocation>
</comment>
<organism evidence="12 13">
    <name type="scientific">Tricholomella constricta</name>
    <dbReference type="NCBI Taxonomy" id="117010"/>
    <lineage>
        <taxon>Eukaryota</taxon>
        <taxon>Fungi</taxon>
        <taxon>Dikarya</taxon>
        <taxon>Basidiomycota</taxon>
        <taxon>Agaricomycotina</taxon>
        <taxon>Agaricomycetes</taxon>
        <taxon>Agaricomycetidae</taxon>
        <taxon>Agaricales</taxon>
        <taxon>Tricholomatineae</taxon>
        <taxon>Lyophyllaceae</taxon>
        <taxon>Tricholomella</taxon>
    </lineage>
</organism>
<feature type="region of interest" description="Disordered" evidence="10">
    <location>
        <begin position="105"/>
        <end position="139"/>
    </location>
</feature>